<dbReference type="InterPro" id="IPR007891">
    <property type="entry name" value="CHASE3"/>
</dbReference>
<protein>
    <recommendedName>
        <fullName evidence="2">histidine kinase</fullName>
        <ecNumber evidence="2">2.7.13.3</ecNumber>
    </recommendedName>
</protein>
<dbReference type="SMART" id="SM00388">
    <property type="entry name" value="HisKA"/>
    <property type="match status" value="1"/>
</dbReference>
<dbReference type="SUPFAM" id="SSF47384">
    <property type="entry name" value="Homodimeric domain of signal transducing histidine kinase"/>
    <property type="match status" value="1"/>
</dbReference>
<feature type="region of interest" description="Disordered" evidence="9">
    <location>
        <begin position="398"/>
        <end position="417"/>
    </location>
</feature>
<dbReference type="Gene3D" id="1.10.287.130">
    <property type="match status" value="1"/>
</dbReference>
<dbReference type="PRINTS" id="PR00344">
    <property type="entry name" value="BCTRLSENSOR"/>
</dbReference>
<dbReference type="InterPro" id="IPR004358">
    <property type="entry name" value="Sig_transdc_His_kin-like_C"/>
</dbReference>
<feature type="compositionally biased region" description="Basic and acidic residues" evidence="9">
    <location>
        <begin position="398"/>
        <end position="409"/>
    </location>
</feature>
<keyword evidence="10" id="KW-0812">Transmembrane</keyword>
<dbReference type="Gene3D" id="3.30.565.10">
    <property type="entry name" value="Histidine kinase-like ATPase, C-terminal domain"/>
    <property type="match status" value="1"/>
</dbReference>
<dbReference type="InterPro" id="IPR003594">
    <property type="entry name" value="HATPase_dom"/>
</dbReference>
<dbReference type="InterPro" id="IPR036890">
    <property type="entry name" value="HATPase_C_sf"/>
</dbReference>
<dbReference type="EC" id="2.7.13.3" evidence="2"/>
<evidence type="ECO:0000256" key="10">
    <source>
        <dbReference type="SAM" id="Phobius"/>
    </source>
</evidence>
<dbReference type="SMART" id="SM00387">
    <property type="entry name" value="HATPase_c"/>
    <property type="match status" value="1"/>
</dbReference>
<evidence type="ECO:0000256" key="5">
    <source>
        <dbReference type="ARBA" id="ARBA00022741"/>
    </source>
</evidence>
<keyword evidence="4" id="KW-0808">Transferase</keyword>
<evidence type="ECO:0000256" key="3">
    <source>
        <dbReference type="ARBA" id="ARBA00022553"/>
    </source>
</evidence>
<reference evidence="12" key="1">
    <citation type="submission" date="2024-05" db="EMBL/GenBank/DDBJ databases">
        <title>Planctomycetes of the genus Singulisphaera possess chitinolytic capabilities.</title>
        <authorList>
            <person name="Ivanova A."/>
        </authorList>
    </citation>
    <scope>NUCLEOTIDE SEQUENCE</scope>
    <source>
        <strain evidence="12">Ch08T</strain>
    </source>
</reference>
<dbReference type="GO" id="GO:0005524">
    <property type="term" value="F:ATP binding"/>
    <property type="evidence" value="ECO:0007669"/>
    <property type="project" value="UniProtKB-KW"/>
</dbReference>
<dbReference type="PROSITE" id="PS50109">
    <property type="entry name" value="HIS_KIN"/>
    <property type="match status" value="1"/>
</dbReference>
<feature type="transmembrane region" description="Helical" evidence="10">
    <location>
        <begin position="159"/>
        <end position="182"/>
    </location>
</feature>
<proteinExistence type="predicted"/>
<dbReference type="AlphaFoldDB" id="A0AAU7CHQ6"/>
<dbReference type="Pfam" id="PF02518">
    <property type="entry name" value="HATPase_c"/>
    <property type="match status" value="1"/>
</dbReference>
<evidence type="ECO:0000259" key="11">
    <source>
        <dbReference type="PROSITE" id="PS50109"/>
    </source>
</evidence>
<dbReference type="InterPro" id="IPR036097">
    <property type="entry name" value="HisK_dim/P_sf"/>
</dbReference>
<name>A0AAU7CHQ6_9BACT</name>
<dbReference type="EMBL" id="CP155447">
    <property type="protein sequence ID" value="XBH04784.1"/>
    <property type="molecule type" value="Genomic_DNA"/>
</dbReference>
<evidence type="ECO:0000256" key="1">
    <source>
        <dbReference type="ARBA" id="ARBA00000085"/>
    </source>
</evidence>
<dbReference type="Pfam" id="PF05227">
    <property type="entry name" value="CHASE3"/>
    <property type="match status" value="1"/>
</dbReference>
<dbReference type="CDD" id="cd00082">
    <property type="entry name" value="HisKA"/>
    <property type="match status" value="1"/>
</dbReference>
<comment type="catalytic activity">
    <reaction evidence="1">
        <text>ATP + protein L-histidine = ADP + protein N-phospho-L-histidine.</text>
        <dbReference type="EC" id="2.7.13.3"/>
    </reaction>
</comment>
<keyword evidence="8" id="KW-0902">Two-component regulatory system</keyword>
<keyword evidence="3" id="KW-0597">Phosphoprotein</keyword>
<evidence type="ECO:0000256" key="8">
    <source>
        <dbReference type="ARBA" id="ARBA00023012"/>
    </source>
</evidence>
<evidence type="ECO:0000256" key="9">
    <source>
        <dbReference type="SAM" id="MobiDB-lite"/>
    </source>
</evidence>
<dbReference type="PANTHER" id="PTHR43065:SF10">
    <property type="entry name" value="PEROXIDE STRESS-ACTIVATED HISTIDINE KINASE MAK3"/>
    <property type="match status" value="1"/>
</dbReference>
<organism evidence="12">
    <name type="scientific">Singulisphaera sp. Ch08</name>
    <dbReference type="NCBI Taxonomy" id="3120278"/>
    <lineage>
        <taxon>Bacteria</taxon>
        <taxon>Pseudomonadati</taxon>
        <taxon>Planctomycetota</taxon>
        <taxon>Planctomycetia</taxon>
        <taxon>Isosphaerales</taxon>
        <taxon>Isosphaeraceae</taxon>
        <taxon>Singulisphaera</taxon>
    </lineage>
</organism>
<evidence type="ECO:0000256" key="2">
    <source>
        <dbReference type="ARBA" id="ARBA00012438"/>
    </source>
</evidence>
<sequence length="511" mass="55592">MAVGSVAAYYVHRLQKNATELLTRDVSGIRAAEELVITIRQIETHVDQFLLTGDRSHLDPIPSHRGEIDRWLDEAERLTTTGEERALLAQVRSELDHFWEIVTEQRAGAETEVVNESTRDAFARHFITQVLTVSQEYLDAMEEEVETASAQNQAMPSRVAVVLLLLGTCGAIAGLLAGFGIARGISRSIAQLSIPIRDAAGKLNEVVGPITLSPAWDIDSLEAVLREMANEIGTVVARLEVSRREVLRGEQLAALGQMAAGLAHELRNPLTSMKILVQSATERGDEALLRGRSLEVLLEEITRLEHSIQGFLNFAKPPEVEKRVFELSPVLEQILGLVSTQASLKSIEISYDLPTAPTIIEADIGHLRQVLLNLLINAMDATPEGGTIQTRILHDADNRRQGKGVRTDRATGNGGPPRWLSIQVLDRGCGLPAELGDRIFEPFVSTKVTGLGLGLSICKRIVEAHGGRITATARPGGGAVFTVRLPFLGTQFSPADPSNATLPTIDTKDRN</sequence>
<evidence type="ECO:0000256" key="7">
    <source>
        <dbReference type="ARBA" id="ARBA00022840"/>
    </source>
</evidence>
<evidence type="ECO:0000313" key="12">
    <source>
        <dbReference type="EMBL" id="XBH04784.1"/>
    </source>
</evidence>
<feature type="domain" description="Histidine kinase" evidence="11">
    <location>
        <begin position="261"/>
        <end position="489"/>
    </location>
</feature>
<gene>
    <name evidence="12" type="ORF">V5E97_01840</name>
</gene>
<dbReference type="Pfam" id="PF00512">
    <property type="entry name" value="HisKA"/>
    <property type="match status" value="1"/>
</dbReference>
<accession>A0AAU7CHQ6</accession>
<evidence type="ECO:0000256" key="4">
    <source>
        <dbReference type="ARBA" id="ARBA00022679"/>
    </source>
</evidence>
<evidence type="ECO:0000256" key="6">
    <source>
        <dbReference type="ARBA" id="ARBA00022777"/>
    </source>
</evidence>
<dbReference type="InterPro" id="IPR003661">
    <property type="entry name" value="HisK_dim/P_dom"/>
</dbReference>
<dbReference type="SUPFAM" id="SSF55874">
    <property type="entry name" value="ATPase domain of HSP90 chaperone/DNA topoisomerase II/histidine kinase"/>
    <property type="match status" value="1"/>
</dbReference>
<keyword evidence="10" id="KW-1133">Transmembrane helix</keyword>
<dbReference type="GO" id="GO:0000155">
    <property type="term" value="F:phosphorelay sensor kinase activity"/>
    <property type="evidence" value="ECO:0007669"/>
    <property type="project" value="InterPro"/>
</dbReference>
<dbReference type="PANTHER" id="PTHR43065">
    <property type="entry name" value="SENSOR HISTIDINE KINASE"/>
    <property type="match status" value="1"/>
</dbReference>
<dbReference type="InterPro" id="IPR005467">
    <property type="entry name" value="His_kinase_dom"/>
</dbReference>
<dbReference type="RefSeq" id="WP_406697579.1">
    <property type="nucleotide sequence ID" value="NZ_CP155447.1"/>
</dbReference>
<keyword evidence="5" id="KW-0547">Nucleotide-binding</keyword>
<keyword evidence="6" id="KW-0418">Kinase</keyword>
<keyword evidence="10" id="KW-0472">Membrane</keyword>
<keyword evidence="7 12" id="KW-0067">ATP-binding</keyword>